<gene>
    <name evidence="1" type="ORF">NDU88_004135</name>
</gene>
<reference evidence="1" key="1">
    <citation type="journal article" date="2022" name="bioRxiv">
        <title>Sequencing and chromosome-scale assembly of the giantPleurodeles waltlgenome.</title>
        <authorList>
            <person name="Brown T."/>
            <person name="Elewa A."/>
            <person name="Iarovenko S."/>
            <person name="Subramanian E."/>
            <person name="Araus A.J."/>
            <person name="Petzold A."/>
            <person name="Susuki M."/>
            <person name="Suzuki K.-i.T."/>
            <person name="Hayashi T."/>
            <person name="Toyoda A."/>
            <person name="Oliveira C."/>
            <person name="Osipova E."/>
            <person name="Leigh N.D."/>
            <person name="Simon A."/>
            <person name="Yun M.H."/>
        </authorList>
    </citation>
    <scope>NUCLEOTIDE SEQUENCE</scope>
    <source>
        <strain evidence="1">20211129_DDA</strain>
        <tissue evidence="1">Liver</tissue>
    </source>
</reference>
<dbReference type="Proteomes" id="UP001066276">
    <property type="component" value="Chromosome 1_2"/>
</dbReference>
<evidence type="ECO:0000313" key="1">
    <source>
        <dbReference type="EMBL" id="KAJ1208752.1"/>
    </source>
</evidence>
<accession>A0AAV7W7D9</accession>
<organism evidence="1 2">
    <name type="scientific">Pleurodeles waltl</name>
    <name type="common">Iberian ribbed newt</name>
    <dbReference type="NCBI Taxonomy" id="8319"/>
    <lineage>
        <taxon>Eukaryota</taxon>
        <taxon>Metazoa</taxon>
        <taxon>Chordata</taxon>
        <taxon>Craniata</taxon>
        <taxon>Vertebrata</taxon>
        <taxon>Euteleostomi</taxon>
        <taxon>Amphibia</taxon>
        <taxon>Batrachia</taxon>
        <taxon>Caudata</taxon>
        <taxon>Salamandroidea</taxon>
        <taxon>Salamandridae</taxon>
        <taxon>Pleurodelinae</taxon>
        <taxon>Pleurodeles</taxon>
    </lineage>
</organism>
<dbReference type="AlphaFoldDB" id="A0AAV7W7D9"/>
<protein>
    <submittedName>
        <fullName evidence="1">Uncharacterized protein</fullName>
    </submittedName>
</protein>
<comment type="caution">
    <text evidence="1">The sequence shown here is derived from an EMBL/GenBank/DDBJ whole genome shotgun (WGS) entry which is preliminary data.</text>
</comment>
<proteinExistence type="predicted"/>
<evidence type="ECO:0000313" key="2">
    <source>
        <dbReference type="Proteomes" id="UP001066276"/>
    </source>
</evidence>
<keyword evidence="2" id="KW-1185">Reference proteome</keyword>
<dbReference type="EMBL" id="JANPWB010000002">
    <property type="protein sequence ID" value="KAJ1208752.1"/>
    <property type="molecule type" value="Genomic_DNA"/>
</dbReference>
<name>A0AAV7W7D9_PLEWA</name>
<sequence length="125" mass="13289">MPPGHSRSRHHGGWSSRIVSRVLTPVSRDTCVIVRQVEDPQAVHGSNCGPGRVPQSVQHLAVAQAFPFMRSCCVPSAPTLTETVADVVHRCAVGGAPGVRLRAHPLQQPERGVSDGQEVFGSARA</sequence>